<dbReference type="InterPro" id="IPR036249">
    <property type="entry name" value="Thioredoxin-like_sf"/>
</dbReference>
<proteinExistence type="predicted"/>
<reference evidence="2 3" key="1">
    <citation type="submission" date="2018-05" db="EMBL/GenBank/DDBJ databases">
        <title>Genomic Encyclopedia of Type Strains, Phase IV (KMG-V): Genome sequencing to study the core and pangenomes of soil and plant-associated prokaryotes.</title>
        <authorList>
            <person name="Whitman W."/>
        </authorList>
    </citation>
    <scope>NUCLEOTIDE SEQUENCE [LARGE SCALE GENOMIC DNA]</scope>
    <source>
        <strain evidence="2 3">SCZa-39</strain>
    </source>
</reference>
<name>A0ABX5KRC2_9BURK</name>
<evidence type="ECO:0000259" key="1">
    <source>
        <dbReference type="Pfam" id="PF01323"/>
    </source>
</evidence>
<dbReference type="InterPro" id="IPR001853">
    <property type="entry name" value="DSBA-like_thioredoxin_dom"/>
</dbReference>
<feature type="domain" description="DSBA-like thioredoxin" evidence="1">
    <location>
        <begin position="9"/>
        <end position="209"/>
    </location>
</feature>
<protein>
    <submittedName>
        <fullName evidence="2">DsbA family dithiol-disulfide isomerase</fullName>
    </submittedName>
</protein>
<keyword evidence="3" id="KW-1185">Reference proteome</keyword>
<dbReference type="Pfam" id="PF01323">
    <property type="entry name" value="DSBA"/>
    <property type="match status" value="1"/>
</dbReference>
<dbReference type="Gene3D" id="3.40.30.10">
    <property type="entry name" value="Glutaredoxin"/>
    <property type="match status" value="1"/>
</dbReference>
<accession>A0ABX5KRC2</accession>
<dbReference type="SUPFAM" id="SSF52833">
    <property type="entry name" value="Thioredoxin-like"/>
    <property type="match status" value="1"/>
</dbReference>
<gene>
    <name evidence="2" type="ORF">C7402_104450</name>
</gene>
<dbReference type="Proteomes" id="UP000245712">
    <property type="component" value="Unassembled WGS sequence"/>
</dbReference>
<dbReference type="CDD" id="cd03024">
    <property type="entry name" value="DsbA_FrnE"/>
    <property type="match status" value="1"/>
</dbReference>
<dbReference type="PANTHER" id="PTHR13887:SF41">
    <property type="entry name" value="THIOREDOXIN SUPERFAMILY PROTEIN"/>
    <property type="match status" value="1"/>
</dbReference>
<dbReference type="PANTHER" id="PTHR13887">
    <property type="entry name" value="GLUTATHIONE S-TRANSFERASE KAPPA"/>
    <property type="match status" value="1"/>
</dbReference>
<keyword evidence="2" id="KW-0413">Isomerase</keyword>
<evidence type="ECO:0000313" key="3">
    <source>
        <dbReference type="Proteomes" id="UP000245712"/>
    </source>
</evidence>
<comment type="caution">
    <text evidence="2">The sequence shown here is derived from an EMBL/GenBank/DDBJ whole genome shotgun (WGS) entry which is preliminary data.</text>
</comment>
<dbReference type="EMBL" id="QEOB01000004">
    <property type="protein sequence ID" value="PVX85206.1"/>
    <property type="molecule type" value="Genomic_DNA"/>
</dbReference>
<dbReference type="RefSeq" id="WP_116610746.1">
    <property type="nucleotide sequence ID" value="NZ_QEOB01000004.1"/>
</dbReference>
<evidence type="ECO:0000313" key="2">
    <source>
        <dbReference type="EMBL" id="PVX85206.1"/>
    </source>
</evidence>
<dbReference type="GO" id="GO:0016853">
    <property type="term" value="F:isomerase activity"/>
    <property type="evidence" value="ECO:0007669"/>
    <property type="project" value="UniProtKB-KW"/>
</dbReference>
<organism evidence="2 3">
    <name type="scientific">Paraburkholderia unamae</name>
    <dbReference type="NCBI Taxonomy" id="219649"/>
    <lineage>
        <taxon>Bacteria</taxon>
        <taxon>Pseudomonadati</taxon>
        <taxon>Pseudomonadota</taxon>
        <taxon>Betaproteobacteria</taxon>
        <taxon>Burkholderiales</taxon>
        <taxon>Burkholderiaceae</taxon>
        <taxon>Paraburkholderia</taxon>
    </lineage>
</organism>
<sequence length="213" mass="23328">MERTQLVLAYDFICPWCWIGHRNLKAGAKIADCENRYDITFLPFELNPGMPRDGMNRRAYRTRKFGSLAHSDMLDATVTAAGVAAGVHFDFGRIERTPNTRLAHRLIHHALGAGTPEQAEHLYDAIFRAYFAQGRDIGDLDTLVDLAASQGLDAEAARAYLGSDAGDIDIEASRVKADALGIRSVPTIVVDKFIVNGAQPPVVFAKALQGRFA</sequence>